<evidence type="ECO:0000313" key="7">
    <source>
        <dbReference type="EMBL" id="POI29161.1"/>
    </source>
</evidence>
<dbReference type="PROSITE" id="PS50918">
    <property type="entry name" value="WWE"/>
    <property type="match status" value="1"/>
</dbReference>
<dbReference type="SUPFAM" id="SSF117839">
    <property type="entry name" value="WWE domain"/>
    <property type="match status" value="1"/>
</dbReference>
<proteinExistence type="inferred from homology"/>
<keyword evidence="8" id="KW-1185">Reference proteome</keyword>
<dbReference type="Gene3D" id="3.90.228.10">
    <property type="match status" value="1"/>
</dbReference>
<keyword evidence="4" id="KW-0808">Transferase</keyword>
<feature type="domain" description="PARP catalytic" evidence="6">
    <location>
        <begin position="1"/>
        <end position="217"/>
    </location>
</feature>
<keyword evidence="2" id="KW-0539">Nucleus</keyword>
<organism evidence="7 8">
    <name type="scientific">Bambusicola thoracicus</name>
    <name type="common">Chinese bamboo-partridge</name>
    <name type="synonym">Perdix thoracica</name>
    <dbReference type="NCBI Taxonomy" id="9083"/>
    <lineage>
        <taxon>Eukaryota</taxon>
        <taxon>Metazoa</taxon>
        <taxon>Chordata</taxon>
        <taxon>Craniata</taxon>
        <taxon>Vertebrata</taxon>
        <taxon>Euteleostomi</taxon>
        <taxon>Archelosauria</taxon>
        <taxon>Archosauria</taxon>
        <taxon>Dinosauria</taxon>
        <taxon>Saurischia</taxon>
        <taxon>Theropoda</taxon>
        <taxon>Coelurosauria</taxon>
        <taxon>Aves</taxon>
        <taxon>Neognathae</taxon>
        <taxon>Galloanserae</taxon>
        <taxon>Galliformes</taxon>
        <taxon>Phasianidae</taxon>
        <taxon>Perdicinae</taxon>
        <taxon>Bambusicola</taxon>
    </lineage>
</organism>
<keyword evidence="4" id="KW-0520">NAD</keyword>
<dbReference type="EMBL" id="PPHD01016387">
    <property type="protein sequence ID" value="POI29161.1"/>
    <property type="molecule type" value="Genomic_DNA"/>
</dbReference>
<dbReference type="PANTHER" id="PTHR45740">
    <property type="entry name" value="POLY [ADP-RIBOSE] POLYMERASE"/>
    <property type="match status" value="1"/>
</dbReference>
<dbReference type="GO" id="GO:1990404">
    <property type="term" value="F:NAD+-protein mono-ADP-ribosyltransferase activity"/>
    <property type="evidence" value="ECO:0007669"/>
    <property type="project" value="TreeGrafter"/>
</dbReference>
<evidence type="ECO:0000259" key="6">
    <source>
        <dbReference type="PROSITE" id="PS51059"/>
    </source>
</evidence>
<dbReference type="GO" id="GO:0003723">
    <property type="term" value="F:RNA binding"/>
    <property type="evidence" value="ECO:0007669"/>
    <property type="project" value="TreeGrafter"/>
</dbReference>
<evidence type="ECO:0000256" key="4">
    <source>
        <dbReference type="RuleBase" id="RU362114"/>
    </source>
</evidence>
<sequence length="217" mass="24986">GEQGTVNSPSSDILENLYLADPDTTIQFQAGLYYYQLNFKEMTQINTTSKTKRQVCRRPKFVSYEEVQKIKERQKEQMKRQSGGKEVKERLLFHGTVGCVLEDIYSHNFDWRVCGSNGKLYGKGSYFARDASYSHGYCQSAGKSTIMFMARVLVGDYAQGKEHYVRPPAKLVGGFWFYDSCVDNVANPSVFVVFEKNQIYPEYQIEYKEVQKKCIVC</sequence>
<evidence type="ECO:0000256" key="3">
    <source>
        <dbReference type="ARBA" id="ARBA00024347"/>
    </source>
</evidence>
<dbReference type="PANTHER" id="PTHR45740:SF8">
    <property type="entry name" value="ZINC FINGER CCCH-TYPE ANTIVIRAL PROTEIN 1"/>
    <property type="match status" value="1"/>
</dbReference>
<dbReference type="CDD" id="cd01439">
    <property type="entry name" value="TCCD_inducible_PARP_like"/>
    <property type="match status" value="1"/>
</dbReference>
<dbReference type="GO" id="GO:0061014">
    <property type="term" value="P:positive regulation of mRNA catabolic process"/>
    <property type="evidence" value="ECO:0007669"/>
    <property type="project" value="TreeGrafter"/>
</dbReference>
<dbReference type="AlphaFoldDB" id="A0A2P4SYI0"/>
<dbReference type="InterPro" id="IPR051712">
    <property type="entry name" value="ARTD-AVP"/>
</dbReference>
<gene>
    <name evidence="7" type="ORF">CIB84_007088</name>
</gene>
<feature type="non-terminal residue" evidence="7">
    <location>
        <position position="1"/>
    </location>
</feature>
<dbReference type="SUPFAM" id="SSF56399">
    <property type="entry name" value="ADP-ribosylation"/>
    <property type="match status" value="1"/>
</dbReference>
<dbReference type="EC" id="2.4.2.-" evidence="4"/>
<dbReference type="InterPro" id="IPR004170">
    <property type="entry name" value="WWE_dom"/>
</dbReference>
<comment type="subcellular location">
    <subcellularLocation>
        <location evidence="1">Nucleus</location>
    </subcellularLocation>
</comment>
<comment type="caution">
    <text evidence="7">The sequence shown here is derived from an EMBL/GenBank/DDBJ whole genome shotgun (WGS) entry which is preliminary data.</text>
</comment>
<dbReference type="PROSITE" id="PS51059">
    <property type="entry name" value="PARP_CATALYTIC"/>
    <property type="match status" value="1"/>
</dbReference>
<dbReference type="InterPro" id="IPR012317">
    <property type="entry name" value="Poly(ADP-ribose)pol_cat_dom"/>
</dbReference>
<name>A0A2P4SYI0_BAMTH</name>
<reference evidence="7 8" key="1">
    <citation type="submission" date="2018-01" db="EMBL/GenBank/DDBJ databases">
        <title>Comparison of the Chinese Bamboo Partridge and Red Junglefowl genome sequences highlights the importance of demography in genome evolution.</title>
        <authorList>
            <person name="Tiley G.P."/>
            <person name="Kimball R.T."/>
            <person name="Braun E.L."/>
            <person name="Burleigh J.G."/>
        </authorList>
    </citation>
    <scope>NUCLEOTIDE SEQUENCE [LARGE SCALE GENOMIC DNA]</scope>
    <source>
        <strain evidence="7">RTK389</strain>
        <tissue evidence="7">Blood</tissue>
    </source>
</reference>
<dbReference type="Proteomes" id="UP000237246">
    <property type="component" value="Unassembled WGS sequence"/>
</dbReference>
<dbReference type="GO" id="GO:0032481">
    <property type="term" value="P:positive regulation of type I interferon production"/>
    <property type="evidence" value="ECO:0007669"/>
    <property type="project" value="TreeGrafter"/>
</dbReference>
<accession>A0A2P4SYI0</accession>
<feature type="domain" description="WWE" evidence="5">
    <location>
        <begin position="1"/>
        <end position="57"/>
    </location>
</feature>
<dbReference type="GO" id="GO:0009615">
    <property type="term" value="P:response to virus"/>
    <property type="evidence" value="ECO:0007669"/>
    <property type="project" value="TreeGrafter"/>
</dbReference>
<evidence type="ECO:0000256" key="2">
    <source>
        <dbReference type="ARBA" id="ARBA00023242"/>
    </source>
</evidence>
<keyword evidence="4" id="KW-0328">Glycosyltransferase</keyword>
<dbReference type="OrthoDB" id="6133115at2759"/>
<evidence type="ECO:0000256" key="1">
    <source>
        <dbReference type="ARBA" id="ARBA00004123"/>
    </source>
</evidence>
<evidence type="ECO:0000259" key="5">
    <source>
        <dbReference type="PROSITE" id="PS50918"/>
    </source>
</evidence>
<dbReference type="GO" id="GO:0003950">
    <property type="term" value="F:NAD+ poly-ADP-ribosyltransferase activity"/>
    <property type="evidence" value="ECO:0007669"/>
    <property type="project" value="UniProtKB-UniRule"/>
</dbReference>
<evidence type="ECO:0000313" key="8">
    <source>
        <dbReference type="Proteomes" id="UP000237246"/>
    </source>
</evidence>
<comment type="similarity">
    <text evidence="3">Belongs to the ARTD/PARP family.</text>
</comment>
<dbReference type="Pfam" id="PF00644">
    <property type="entry name" value="PARP"/>
    <property type="match status" value="1"/>
</dbReference>
<dbReference type="GO" id="GO:0005634">
    <property type="term" value="C:nucleus"/>
    <property type="evidence" value="ECO:0007669"/>
    <property type="project" value="UniProtKB-SubCell"/>
</dbReference>
<dbReference type="InterPro" id="IPR037197">
    <property type="entry name" value="WWE_dom_sf"/>
</dbReference>
<protein>
    <recommendedName>
        <fullName evidence="4">Poly [ADP-ribose] polymerase</fullName>
        <shortName evidence="4">PARP</shortName>
        <ecNumber evidence="4">2.4.2.-</ecNumber>
    </recommendedName>
</protein>